<keyword evidence="1" id="KW-1133">Transmembrane helix</keyword>
<keyword evidence="1" id="KW-0472">Membrane</keyword>
<sequence length="53" mass="6174">MEGSFLNILALSALVLLVAVTSGVVYLTLMEWRDRRLREQEKRELRRGTAKKR</sequence>
<gene>
    <name evidence="2" type="ORF">NIES267_62600</name>
</gene>
<dbReference type="EMBL" id="AP018227">
    <property type="protein sequence ID" value="BAY86749.1"/>
    <property type="molecule type" value="Genomic_DNA"/>
</dbReference>
<name>A0A1Z4LZT1_9CYAN</name>
<accession>A0A1Z4LZT1</accession>
<protein>
    <submittedName>
        <fullName evidence="2">Uncharacterized protein</fullName>
    </submittedName>
</protein>
<evidence type="ECO:0000313" key="3">
    <source>
        <dbReference type="Proteomes" id="UP000218418"/>
    </source>
</evidence>
<reference evidence="2 3" key="1">
    <citation type="submission" date="2017-06" db="EMBL/GenBank/DDBJ databases">
        <title>Genome sequencing of cyanobaciteial culture collection at National Institute for Environmental Studies (NIES).</title>
        <authorList>
            <person name="Hirose Y."/>
            <person name="Shimura Y."/>
            <person name="Fujisawa T."/>
            <person name="Nakamura Y."/>
            <person name="Kawachi M."/>
        </authorList>
    </citation>
    <scope>NUCLEOTIDE SEQUENCE [LARGE SCALE GENOMIC DNA]</scope>
    <source>
        <strain evidence="2 3">NIES-267</strain>
    </source>
</reference>
<feature type="transmembrane region" description="Helical" evidence="1">
    <location>
        <begin position="6"/>
        <end position="29"/>
    </location>
</feature>
<evidence type="ECO:0000313" key="2">
    <source>
        <dbReference type="EMBL" id="BAY86749.1"/>
    </source>
</evidence>
<keyword evidence="3" id="KW-1185">Reference proteome</keyword>
<keyword evidence="1" id="KW-0812">Transmembrane</keyword>
<organism evidence="2 3">
    <name type="scientific">Calothrix parasitica NIES-267</name>
    <dbReference type="NCBI Taxonomy" id="1973488"/>
    <lineage>
        <taxon>Bacteria</taxon>
        <taxon>Bacillati</taxon>
        <taxon>Cyanobacteriota</taxon>
        <taxon>Cyanophyceae</taxon>
        <taxon>Nostocales</taxon>
        <taxon>Calotrichaceae</taxon>
        <taxon>Calothrix</taxon>
    </lineage>
</organism>
<proteinExistence type="predicted"/>
<dbReference type="Proteomes" id="UP000218418">
    <property type="component" value="Chromosome"/>
</dbReference>
<evidence type="ECO:0000256" key="1">
    <source>
        <dbReference type="SAM" id="Phobius"/>
    </source>
</evidence>
<dbReference type="AlphaFoldDB" id="A0A1Z4LZT1"/>